<name>A0ABU0UMY0_9HYPH</name>
<dbReference type="Gene3D" id="3.40.50.2300">
    <property type="match status" value="1"/>
</dbReference>
<dbReference type="Pfam" id="PF13188">
    <property type="entry name" value="PAS_8"/>
    <property type="match status" value="1"/>
</dbReference>
<evidence type="ECO:0000259" key="11">
    <source>
        <dbReference type="PROSITE" id="PS50109"/>
    </source>
</evidence>
<dbReference type="PROSITE" id="PS50112">
    <property type="entry name" value="PAS"/>
    <property type="match status" value="1"/>
</dbReference>
<keyword evidence="5" id="KW-0547">Nucleotide-binding</keyword>
<keyword evidence="8" id="KW-0902">Two-component regulatory system</keyword>
<dbReference type="InterPro" id="IPR013767">
    <property type="entry name" value="PAS_fold"/>
</dbReference>
<evidence type="ECO:0000256" key="9">
    <source>
        <dbReference type="PROSITE-ProRule" id="PRU00169"/>
    </source>
</evidence>
<evidence type="ECO:0000256" key="10">
    <source>
        <dbReference type="SAM" id="Phobius"/>
    </source>
</evidence>
<feature type="domain" description="PAS" evidence="13">
    <location>
        <begin position="103"/>
        <end position="142"/>
    </location>
</feature>
<dbReference type="SMART" id="SM00388">
    <property type="entry name" value="HisKA"/>
    <property type="match status" value="1"/>
</dbReference>
<evidence type="ECO:0000259" key="12">
    <source>
        <dbReference type="PROSITE" id="PS50110"/>
    </source>
</evidence>
<accession>A0ABU0UMY0</accession>
<keyword evidence="4 14" id="KW-0808">Transferase</keyword>
<dbReference type="InterPro" id="IPR036097">
    <property type="entry name" value="HisK_dim/P_sf"/>
</dbReference>
<keyword evidence="15" id="KW-1185">Reference proteome</keyword>
<dbReference type="EMBL" id="JAUTBL010000002">
    <property type="protein sequence ID" value="MDQ1186143.1"/>
    <property type="molecule type" value="Genomic_DNA"/>
</dbReference>
<dbReference type="SMART" id="SM00448">
    <property type="entry name" value="REC"/>
    <property type="match status" value="1"/>
</dbReference>
<evidence type="ECO:0000256" key="3">
    <source>
        <dbReference type="ARBA" id="ARBA00022553"/>
    </source>
</evidence>
<evidence type="ECO:0000259" key="13">
    <source>
        <dbReference type="PROSITE" id="PS50112"/>
    </source>
</evidence>
<feature type="modified residue" description="4-aspartylphosphate" evidence="9">
    <location>
        <position position="818"/>
    </location>
</feature>
<dbReference type="GO" id="GO:0004673">
    <property type="term" value="F:protein histidine kinase activity"/>
    <property type="evidence" value="ECO:0007669"/>
    <property type="project" value="UniProtKB-EC"/>
</dbReference>
<feature type="transmembrane region" description="Helical" evidence="10">
    <location>
        <begin position="43"/>
        <end position="63"/>
    </location>
</feature>
<organism evidence="14 15">
    <name type="scientific">Agrobacterium larrymoorei</name>
    <dbReference type="NCBI Taxonomy" id="160699"/>
    <lineage>
        <taxon>Bacteria</taxon>
        <taxon>Pseudomonadati</taxon>
        <taxon>Pseudomonadota</taxon>
        <taxon>Alphaproteobacteria</taxon>
        <taxon>Hyphomicrobiales</taxon>
        <taxon>Rhizobiaceae</taxon>
        <taxon>Rhizobium/Agrobacterium group</taxon>
        <taxon>Agrobacterium</taxon>
    </lineage>
</organism>
<comment type="caution">
    <text evidence="14">The sequence shown here is derived from an EMBL/GenBank/DDBJ whole genome shotgun (WGS) entry which is preliminary data.</text>
</comment>
<dbReference type="InterPro" id="IPR005467">
    <property type="entry name" value="His_kinase_dom"/>
</dbReference>
<evidence type="ECO:0000256" key="5">
    <source>
        <dbReference type="ARBA" id="ARBA00022741"/>
    </source>
</evidence>
<dbReference type="SMART" id="SM00387">
    <property type="entry name" value="HATPase_c"/>
    <property type="match status" value="1"/>
</dbReference>
<dbReference type="Proteomes" id="UP001224781">
    <property type="component" value="Unassembled WGS sequence"/>
</dbReference>
<keyword evidence="3 9" id="KW-0597">Phosphoprotein</keyword>
<evidence type="ECO:0000256" key="1">
    <source>
        <dbReference type="ARBA" id="ARBA00000085"/>
    </source>
</evidence>
<keyword evidence="10" id="KW-1133">Transmembrane helix</keyword>
<dbReference type="Pfam" id="PF00072">
    <property type="entry name" value="Response_reg"/>
    <property type="match status" value="1"/>
</dbReference>
<dbReference type="NCBIfam" id="TIGR00229">
    <property type="entry name" value="sensory_box"/>
    <property type="match status" value="1"/>
</dbReference>
<dbReference type="SUPFAM" id="SSF52172">
    <property type="entry name" value="CheY-like"/>
    <property type="match status" value="1"/>
</dbReference>
<evidence type="ECO:0000313" key="14">
    <source>
        <dbReference type="EMBL" id="MDQ1186143.1"/>
    </source>
</evidence>
<evidence type="ECO:0000256" key="6">
    <source>
        <dbReference type="ARBA" id="ARBA00022777"/>
    </source>
</evidence>
<keyword evidence="7" id="KW-0067">ATP-binding</keyword>
<dbReference type="NCBIfam" id="NF046020">
    <property type="entry name" value="HisKinCckABruc"/>
    <property type="match status" value="1"/>
</dbReference>
<dbReference type="Gene3D" id="3.30.450.20">
    <property type="entry name" value="PAS domain"/>
    <property type="match status" value="2"/>
</dbReference>
<dbReference type="SUPFAM" id="SSF55874">
    <property type="entry name" value="ATPase domain of HSP90 chaperone/DNA topoisomerase II/histidine kinase"/>
    <property type="match status" value="1"/>
</dbReference>
<comment type="catalytic activity">
    <reaction evidence="1">
        <text>ATP + protein L-histidine = ADP + protein N-phospho-L-histidine.</text>
        <dbReference type="EC" id="2.7.13.3"/>
    </reaction>
</comment>
<dbReference type="PANTHER" id="PTHR43065:SF42">
    <property type="entry name" value="TWO-COMPONENT SENSOR PPRA"/>
    <property type="match status" value="1"/>
</dbReference>
<evidence type="ECO:0000313" key="15">
    <source>
        <dbReference type="Proteomes" id="UP001224781"/>
    </source>
</evidence>
<reference evidence="14 15" key="1">
    <citation type="submission" date="2023-07" db="EMBL/GenBank/DDBJ databases">
        <title>Functional and genomic diversity of the sorghum phyllosphere microbiome.</title>
        <authorList>
            <person name="Shade A."/>
        </authorList>
    </citation>
    <scope>NUCLEOTIDE SEQUENCE [LARGE SCALE GENOMIC DNA]</scope>
    <source>
        <strain evidence="14 15">SORGH_AS_1126</strain>
    </source>
</reference>
<keyword evidence="10" id="KW-0812">Transmembrane</keyword>
<dbReference type="PROSITE" id="PS50110">
    <property type="entry name" value="RESPONSE_REGULATORY"/>
    <property type="match status" value="1"/>
</dbReference>
<dbReference type="Pfam" id="PF02518">
    <property type="entry name" value="HATPase_c"/>
    <property type="match status" value="1"/>
</dbReference>
<evidence type="ECO:0000256" key="8">
    <source>
        <dbReference type="ARBA" id="ARBA00023012"/>
    </source>
</evidence>
<protein>
    <recommendedName>
        <fullName evidence="2">histidine kinase</fullName>
        <ecNumber evidence="2">2.7.13.3</ecNumber>
    </recommendedName>
</protein>
<dbReference type="InterPro" id="IPR000014">
    <property type="entry name" value="PAS"/>
</dbReference>
<dbReference type="Gene3D" id="1.10.287.130">
    <property type="match status" value="1"/>
</dbReference>
<sequence>MGSKCQIHPTSRTARVKTSMTKVRQTTDNDFPLVDRRGRSATVLRILLLALVLVAAAVAFVYFKDSLENEIVLGILGVLAMLGIFFLVSSVIGFIEVMPQSQSDGMARRFLSSHPDGTLITDTKGRLVYANATYCQMTGATRATDIQSLEQLLSRDRESTEALYRLINGLREGRDGYEEFRLLKPLSQSAAGQPGPRWFRLKARLLKEVNGQDLHVFQIADITAEREDQERFFRELQNAIDYLDHAPAGFFSAGRKGDIVYLNATLSEWLGIDLAQFSPGSLNVSDIVAGEGMALIESVQPHAGSNRTEMLDLDMRRVNGQSMPARLVHQVTAARDGAPGESRTLVLMRPKGQENAESSSAMRFTRFFNNTPMAIASLDGEGRILRTNAPFLKLFSGVVSRDDIENAVPFETVLHDNEKAKLAHAMSAAKDRQGDIPPFDSRHPKDEARHFRFYVNAVIDQNDEAPEEMAIVYAIEVTEQKALETQMAQTQKMNAVGTLAGGIAHDFNNVLTAILLSSDHLLLQARPADASFADLMEIKRNANRAAVLVRQLLAFSRKQTMRPAVLNLTDVIGDLRMLVDRLISGTNVKLEVDYGRDLWPVKTDLSQFEQVMINLCVNARDAMPDGGKIKVTTRNLLASDVAAFGKSELPAEDMVMVEVADTGTGIPPEIMDKIFEPFFTTKEVGKGTGLGLSMVYGIVKQSGGFIYPESEVGKGTAFRILLPRHVVEAVQPVPVAEGAEGQQAAQAVVAKPETKDEPLDLTGKSAVVLLVEDEEAVRRGGKRMLETRGYTVHEAGSGTEALEVMEELEGKVDIVVSDVVMPEMDGPSLLRELRKSYPDLKFIFVSGYAEDAFAKNLPADAKFGFLPKPFSLKQLAVAVREMLDGEN</sequence>
<evidence type="ECO:0000256" key="4">
    <source>
        <dbReference type="ARBA" id="ARBA00022679"/>
    </source>
</evidence>
<dbReference type="SMART" id="SM00091">
    <property type="entry name" value="PAS"/>
    <property type="match status" value="3"/>
</dbReference>
<dbReference type="InterPro" id="IPR003594">
    <property type="entry name" value="HATPase_dom"/>
</dbReference>
<feature type="transmembrane region" description="Helical" evidence="10">
    <location>
        <begin position="75"/>
        <end position="98"/>
    </location>
</feature>
<dbReference type="SUPFAM" id="SSF47384">
    <property type="entry name" value="Homodimeric domain of signal transducing histidine kinase"/>
    <property type="match status" value="1"/>
</dbReference>
<feature type="domain" description="Response regulatory" evidence="12">
    <location>
        <begin position="767"/>
        <end position="883"/>
    </location>
</feature>
<feature type="domain" description="Histidine kinase" evidence="11">
    <location>
        <begin position="502"/>
        <end position="726"/>
    </location>
</feature>
<dbReference type="EC" id="2.7.13.3" evidence="2"/>
<dbReference type="PRINTS" id="PR00344">
    <property type="entry name" value="BCTRLSENSOR"/>
</dbReference>
<gene>
    <name evidence="14" type="ORF">QE408_003286</name>
</gene>
<evidence type="ECO:0000256" key="2">
    <source>
        <dbReference type="ARBA" id="ARBA00012438"/>
    </source>
</evidence>
<dbReference type="InterPro" id="IPR003661">
    <property type="entry name" value="HisK_dim/P_dom"/>
</dbReference>
<dbReference type="InterPro" id="IPR035965">
    <property type="entry name" value="PAS-like_dom_sf"/>
</dbReference>
<dbReference type="CDD" id="cd00082">
    <property type="entry name" value="HisKA"/>
    <property type="match status" value="1"/>
</dbReference>
<dbReference type="PROSITE" id="PS50109">
    <property type="entry name" value="HIS_KIN"/>
    <property type="match status" value="1"/>
</dbReference>
<dbReference type="InterPro" id="IPR036890">
    <property type="entry name" value="HATPase_C_sf"/>
</dbReference>
<dbReference type="InterPro" id="IPR011006">
    <property type="entry name" value="CheY-like_superfamily"/>
</dbReference>
<dbReference type="InterPro" id="IPR001789">
    <property type="entry name" value="Sig_transdc_resp-reg_receiver"/>
</dbReference>
<dbReference type="InterPro" id="IPR004358">
    <property type="entry name" value="Sig_transdc_His_kin-like_C"/>
</dbReference>
<dbReference type="SUPFAM" id="SSF55785">
    <property type="entry name" value="PYP-like sensor domain (PAS domain)"/>
    <property type="match status" value="3"/>
</dbReference>
<dbReference type="Gene3D" id="3.30.565.10">
    <property type="entry name" value="Histidine kinase-like ATPase, C-terminal domain"/>
    <property type="match status" value="1"/>
</dbReference>
<keyword evidence="10" id="KW-0472">Membrane</keyword>
<keyword evidence="6 14" id="KW-0418">Kinase</keyword>
<dbReference type="Pfam" id="PF00989">
    <property type="entry name" value="PAS"/>
    <property type="match status" value="1"/>
</dbReference>
<dbReference type="PANTHER" id="PTHR43065">
    <property type="entry name" value="SENSOR HISTIDINE KINASE"/>
    <property type="match status" value="1"/>
</dbReference>
<evidence type="ECO:0000256" key="7">
    <source>
        <dbReference type="ARBA" id="ARBA00022840"/>
    </source>
</evidence>
<proteinExistence type="predicted"/>
<dbReference type="CDD" id="cd00130">
    <property type="entry name" value="PAS"/>
    <property type="match status" value="1"/>
</dbReference>